<proteinExistence type="predicted"/>
<protein>
    <submittedName>
        <fullName evidence="1">Uncharacterized protein</fullName>
    </submittedName>
</protein>
<dbReference type="Gramene" id="C.cajan_27895.t">
    <property type="protein sequence ID" value="C.cajan_27895.t.cds1"/>
    <property type="gene ID" value="C.cajan_27895"/>
</dbReference>
<gene>
    <name evidence="1" type="ORF">KK1_029124</name>
</gene>
<dbReference type="Proteomes" id="UP000075243">
    <property type="component" value="Unassembled WGS sequence"/>
</dbReference>
<accession>A0A151S304</accession>
<dbReference type="OMA" id="TCATNPV"/>
<name>A0A151S304_CAJCA</name>
<dbReference type="AlphaFoldDB" id="A0A151S304"/>
<evidence type="ECO:0000313" key="1">
    <source>
        <dbReference type="EMBL" id="KYP49190.1"/>
    </source>
</evidence>
<organism evidence="1 2">
    <name type="scientific">Cajanus cajan</name>
    <name type="common">Pigeon pea</name>
    <name type="synonym">Cajanus indicus</name>
    <dbReference type="NCBI Taxonomy" id="3821"/>
    <lineage>
        <taxon>Eukaryota</taxon>
        <taxon>Viridiplantae</taxon>
        <taxon>Streptophyta</taxon>
        <taxon>Embryophyta</taxon>
        <taxon>Tracheophyta</taxon>
        <taxon>Spermatophyta</taxon>
        <taxon>Magnoliopsida</taxon>
        <taxon>eudicotyledons</taxon>
        <taxon>Gunneridae</taxon>
        <taxon>Pentapetalae</taxon>
        <taxon>rosids</taxon>
        <taxon>fabids</taxon>
        <taxon>Fabales</taxon>
        <taxon>Fabaceae</taxon>
        <taxon>Papilionoideae</taxon>
        <taxon>50 kb inversion clade</taxon>
        <taxon>NPAAA clade</taxon>
        <taxon>indigoferoid/millettioid clade</taxon>
        <taxon>Phaseoleae</taxon>
        <taxon>Cajanus</taxon>
    </lineage>
</organism>
<evidence type="ECO:0000313" key="2">
    <source>
        <dbReference type="Proteomes" id="UP000075243"/>
    </source>
</evidence>
<dbReference type="EMBL" id="KQ483482">
    <property type="protein sequence ID" value="KYP49190.1"/>
    <property type="molecule type" value="Genomic_DNA"/>
</dbReference>
<sequence length="85" mass="9030">MLRSTPEIGGPLTRTQRHGCPSAFRALQQASLGGIGLKGATAALQGMSCTSEEKNVLVHGLLCTCATNPVPIININHKLQNFIFE</sequence>
<reference evidence="1" key="1">
    <citation type="journal article" date="2012" name="Nat. Biotechnol.">
        <title>Draft genome sequence of pigeonpea (Cajanus cajan), an orphan legume crop of resource-poor farmers.</title>
        <authorList>
            <person name="Varshney R.K."/>
            <person name="Chen W."/>
            <person name="Li Y."/>
            <person name="Bharti A.K."/>
            <person name="Saxena R.K."/>
            <person name="Schlueter J.A."/>
            <person name="Donoghue M.T."/>
            <person name="Azam S."/>
            <person name="Fan G."/>
            <person name="Whaley A.M."/>
            <person name="Farmer A.D."/>
            <person name="Sheridan J."/>
            <person name="Iwata A."/>
            <person name="Tuteja R."/>
            <person name="Penmetsa R.V."/>
            <person name="Wu W."/>
            <person name="Upadhyaya H.D."/>
            <person name="Yang S.P."/>
            <person name="Shah T."/>
            <person name="Saxena K.B."/>
            <person name="Michael T."/>
            <person name="McCombie W.R."/>
            <person name="Yang B."/>
            <person name="Zhang G."/>
            <person name="Yang H."/>
            <person name="Wang J."/>
            <person name="Spillane C."/>
            <person name="Cook D.R."/>
            <person name="May G.D."/>
            <person name="Xu X."/>
            <person name="Jackson S.A."/>
        </authorList>
    </citation>
    <scope>NUCLEOTIDE SEQUENCE [LARGE SCALE GENOMIC DNA]</scope>
</reference>
<keyword evidence="2" id="KW-1185">Reference proteome</keyword>